<evidence type="ECO:0000313" key="3">
    <source>
        <dbReference type="Proteomes" id="UP001595880"/>
    </source>
</evidence>
<organism evidence="2 3">
    <name type="scientific">Gracilibacillus marinus</name>
    <dbReference type="NCBI Taxonomy" id="630535"/>
    <lineage>
        <taxon>Bacteria</taxon>
        <taxon>Bacillati</taxon>
        <taxon>Bacillota</taxon>
        <taxon>Bacilli</taxon>
        <taxon>Bacillales</taxon>
        <taxon>Bacillaceae</taxon>
        <taxon>Gracilibacillus</taxon>
    </lineage>
</organism>
<keyword evidence="1" id="KW-0812">Transmembrane</keyword>
<name>A0ABV8VZR0_9BACI</name>
<gene>
    <name evidence="2" type="ORF">ACFOZ1_12040</name>
</gene>
<keyword evidence="1" id="KW-0472">Membrane</keyword>
<dbReference type="Gene3D" id="3.30.1490.480">
    <property type="entry name" value="Endolytic murein transglycosylase"/>
    <property type="match status" value="1"/>
</dbReference>
<sequence length="167" mass="18889">MKQLVRGFSIGIFITTIIIGVIYFLDKPANGHAIDDLTEEEAIQFLKEKGYYTYTEDLETKLAESEEKLALLAIENSSNSNNVTGEEEPSTENEEITYSLVIEPGMTVHDISELLLTQQIISNEEDFLNFFTQEELTTLIQIGTFELTNQMSILEIAQIITRTEIEA</sequence>
<dbReference type="Proteomes" id="UP001595880">
    <property type="component" value="Unassembled WGS sequence"/>
</dbReference>
<evidence type="ECO:0008006" key="4">
    <source>
        <dbReference type="Google" id="ProtNLM"/>
    </source>
</evidence>
<comment type="caution">
    <text evidence="2">The sequence shown here is derived from an EMBL/GenBank/DDBJ whole genome shotgun (WGS) entry which is preliminary data.</text>
</comment>
<keyword evidence="1" id="KW-1133">Transmembrane helix</keyword>
<keyword evidence="3" id="KW-1185">Reference proteome</keyword>
<evidence type="ECO:0000256" key="1">
    <source>
        <dbReference type="SAM" id="Phobius"/>
    </source>
</evidence>
<dbReference type="RefSeq" id="WP_390199595.1">
    <property type="nucleotide sequence ID" value="NZ_JBHSDV010000003.1"/>
</dbReference>
<evidence type="ECO:0000313" key="2">
    <source>
        <dbReference type="EMBL" id="MFC4388525.1"/>
    </source>
</evidence>
<reference evidence="3" key="1">
    <citation type="journal article" date="2019" name="Int. J. Syst. Evol. Microbiol.">
        <title>The Global Catalogue of Microorganisms (GCM) 10K type strain sequencing project: providing services to taxonomists for standard genome sequencing and annotation.</title>
        <authorList>
            <consortium name="The Broad Institute Genomics Platform"/>
            <consortium name="The Broad Institute Genome Sequencing Center for Infectious Disease"/>
            <person name="Wu L."/>
            <person name="Ma J."/>
        </authorList>
    </citation>
    <scope>NUCLEOTIDE SEQUENCE [LARGE SCALE GENOMIC DNA]</scope>
    <source>
        <strain evidence="3">KACC 14058</strain>
    </source>
</reference>
<proteinExistence type="predicted"/>
<dbReference type="EMBL" id="JBHSDV010000003">
    <property type="protein sequence ID" value="MFC4388525.1"/>
    <property type="molecule type" value="Genomic_DNA"/>
</dbReference>
<protein>
    <recommendedName>
        <fullName evidence="4">Endolytic transglycosylase MltG</fullName>
    </recommendedName>
</protein>
<feature type="transmembrane region" description="Helical" evidence="1">
    <location>
        <begin position="7"/>
        <end position="25"/>
    </location>
</feature>
<accession>A0ABV8VZR0</accession>